<protein>
    <submittedName>
        <fullName evidence="1">Uncharacterized protein</fullName>
    </submittedName>
</protein>
<sequence>MEVRALRIRAEPLMSCQACWLMRWTKSASNSMVSSLSFSLILLIMKNLGYHGMLCVCCNGVRS</sequence>
<organism evidence="1 2">
    <name type="scientific">Corchorus olitorius</name>
    <dbReference type="NCBI Taxonomy" id="93759"/>
    <lineage>
        <taxon>Eukaryota</taxon>
        <taxon>Viridiplantae</taxon>
        <taxon>Streptophyta</taxon>
        <taxon>Embryophyta</taxon>
        <taxon>Tracheophyta</taxon>
        <taxon>Spermatophyta</taxon>
        <taxon>Magnoliopsida</taxon>
        <taxon>eudicotyledons</taxon>
        <taxon>Gunneridae</taxon>
        <taxon>Pentapetalae</taxon>
        <taxon>rosids</taxon>
        <taxon>malvids</taxon>
        <taxon>Malvales</taxon>
        <taxon>Malvaceae</taxon>
        <taxon>Grewioideae</taxon>
        <taxon>Apeibeae</taxon>
        <taxon>Corchorus</taxon>
    </lineage>
</organism>
<dbReference type="AlphaFoldDB" id="A0A1R3G0Z4"/>
<reference evidence="2" key="1">
    <citation type="submission" date="2013-09" db="EMBL/GenBank/DDBJ databases">
        <title>Corchorus olitorius genome sequencing.</title>
        <authorList>
            <person name="Alam M."/>
            <person name="Haque M.S."/>
            <person name="Islam M.S."/>
            <person name="Emdad E.M."/>
            <person name="Islam M.M."/>
            <person name="Ahmed B."/>
            <person name="Halim A."/>
            <person name="Hossen Q.M.M."/>
            <person name="Hossain M.Z."/>
            <person name="Ahmed R."/>
            <person name="Khan M.M."/>
            <person name="Islam R."/>
            <person name="Rashid M.M."/>
            <person name="Khan S.A."/>
            <person name="Rahman M.S."/>
            <person name="Alam M."/>
            <person name="Yahiya A.S."/>
            <person name="Khan M.S."/>
            <person name="Azam M.S."/>
            <person name="Haque T."/>
            <person name="Lashkar M.Z.H."/>
            <person name="Akhand A.I."/>
            <person name="Morshed G."/>
            <person name="Roy S."/>
            <person name="Uddin K.S."/>
            <person name="Rabeya T."/>
            <person name="Hossain A.S."/>
            <person name="Chowdhury A."/>
            <person name="Snigdha A.R."/>
            <person name="Mortoza M.S."/>
            <person name="Matin S.A."/>
            <person name="Hoque S.M.E."/>
            <person name="Islam M.K."/>
            <person name="Roy D.K."/>
            <person name="Haider R."/>
            <person name="Moosa M.M."/>
            <person name="Elias S.M."/>
            <person name="Hasan A.M."/>
            <person name="Jahan S."/>
            <person name="Shafiuddin M."/>
            <person name="Mahmood N."/>
            <person name="Shommy N.S."/>
        </authorList>
    </citation>
    <scope>NUCLEOTIDE SEQUENCE [LARGE SCALE GENOMIC DNA]</scope>
    <source>
        <strain evidence="2">cv. O-4</strain>
    </source>
</reference>
<dbReference type="EMBL" id="AWUE01024057">
    <property type="protein sequence ID" value="OMO51747.1"/>
    <property type="molecule type" value="Genomic_DNA"/>
</dbReference>
<gene>
    <name evidence="1" type="ORF">COLO4_37532</name>
</gene>
<keyword evidence="2" id="KW-1185">Reference proteome</keyword>
<name>A0A1R3G0Z4_9ROSI</name>
<comment type="caution">
    <text evidence="1">The sequence shown here is derived from an EMBL/GenBank/DDBJ whole genome shotgun (WGS) entry which is preliminary data.</text>
</comment>
<evidence type="ECO:0000313" key="1">
    <source>
        <dbReference type="EMBL" id="OMO51747.1"/>
    </source>
</evidence>
<dbReference type="Proteomes" id="UP000187203">
    <property type="component" value="Unassembled WGS sequence"/>
</dbReference>
<proteinExistence type="predicted"/>
<evidence type="ECO:0000313" key="2">
    <source>
        <dbReference type="Proteomes" id="UP000187203"/>
    </source>
</evidence>
<accession>A0A1R3G0Z4</accession>